<dbReference type="Proteomes" id="UP000760480">
    <property type="component" value="Unassembled WGS sequence"/>
</dbReference>
<proteinExistence type="predicted"/>
<gene>
    <name evidence="2" type="primary">bamC</name>
    <name evidence="2" type="ORF">E4P82_08540</name>
</gene>
<evidence type="ECO:0000313" key="2">
    <source>
        <dbReference type="EMBL" id="NMQ19234.1"/>
    </source>
</evidence>
<feature type="chain" id="PRO_5046915276" evidence="1">
    <location>
        <begin position="25"/>
        <end position="393"/>
    </location>
</feature>
<keyword evidence="3" id="KW-1185">Reference proteome</keyword>
<evidence type="ECO:0000256" key="1">
    <source>
        <dbReference type="SAM" id="SignalP"/>
    </source>
</evidence>
<dbReference type="RefSeq" id="WP_169248496.1">
    <property type="nucleotide sequence ID" value="NZ_SPMZ01000023.1"/>
</dbReference>
<dbReference type="EMBL" id="SPMZ01000023">
    <property type="protein sequence ID" value="NMQ19234.1"/>
    <property type="molecule type" value="Genomic_DNA"/>
</dbReference>
<protein>
    <submittedName>
        <fullName evidence="2">Outer membrane protein assembly factor BamC</fullName>
    </submittedName>
</protein>
<feature type="signal peptide" evidence="1">
    <location>
        <begin position="1"/>
        <end position="24"/>
    </location>
</feature>
<dbReference type="Gene3D" id="3.30.310.170">
    <property type="entry name" value="Outer membrane protein assembly factor BamC"/>
    <property type="match status" value="1"/>
</dbReference>
<dbReference type="PROSITE" id="PS51257">
    <property type="entry name" value="PROKAR_LIPOPROTEIN"/>
    <property type="match status" value="1"/>
</dbReference>
<dbReference type="InterPro" id="IPR010653">
    <property type="entry name" value="NlpB/DapX"/>
</dbReference>
<dbReference type="Pfam" id="PF06804">
    <property type="entry name" value="Lipoprotein_18"/>
    <property type="match status" value="1"/>
</dbReference>
<keyword evidence="1" id="KW-0732">Signal</keyword>
<organism evidence="2 3">
    <name type="scientific">Candidatus Competibacter phosphatis</name>
    <dbReference type="NCBI Taxonomy" id="221280"/>
    <lineage>
        <taxon>Bacteria</taxon>
        <taxon>Pseudomonadati</taxon>
        <taxon>Pseudomonadota</taxon>
        <taxon>Gammaproteobacteria</taxon>
        <taxon>Candidatus Competibacteraceae</taxon>
        <taxon>Candidatus Competibacter</taxon>
    </lineage>
</organism>
<evidence type="ECO:0000313" key="3">
    <source>
        <dbReference type="Proteomes" id="UP000760480"/>
    </source>
</evidence>
<dbReference type="InterPro" id="IPR042268">
    <property type="entry name" value="BamC_C"/>
</dbReference>
<sequence>MTIRFSFSLWRAIALAVATLMVTAGCSTSFDTLLPDRRPDYRKSTVSQPLEIPPDLTASTIDDTLLVPELNPAGSASLSTYAKERGGPQAQARAPEAVLPQQPGITLEQDGNQRWLAIAAPTDQVWPKVREFWTSNGFVLKRDDPTIGIMETDWVENRADIPQDGLRGILKKYLDILYSAPTRDKFRVRLERASDDKVTDLYLTHYGVEEVAVGGASASASNAYIWQRRPSDPELEAEMLNRLTVYLGASEKRAETQQAKAAETAGPRVRRIEQGGESQLIIDEDYSRAWRLVGLALDGSNYAVEEQNRGQGLYVVEYRDPEKENQKPGSEGFFSKLAFWRDKPEAPAVGTRYRVRLAGQGTHTLVVVRNSSDQPDDSVGARQLLDVLQQVIK</sequence>
<comment type="caution">
    <text evidence="2">The sequence shown here is derived from an EMBL/GenBank/DDBJ whole genome shotgun (WGS) entry which is preliminary data.</text>
</comment>
<name>A0ABX1TKZ6_9GAMM</name>
<accession>A0ABX1TKZ6</accession>
<reference evidence="2 3" key="1">
    <citation type="submission" date="2019-03" db="EMBL/GenBank/DDBJ databases">
        <title>Metabolic reconstructions from genomes of highly enriched 'Candidatus Accumulibacter' and 'Candidatus Competibacter' bioreactor populations.</title>
        <authorList>
            <person name="Annavajhala M.K."/>
            <person name="Welles L."/>
            <person name="Abbas B."/>
            <person name="Sorokin D."/>
            <person name="Park H."/>
            <person name="Van Loosdrecht M."/>
            <person name="Chandran K."/>
        </authorList>
    </citation>
    <scope>NUCLEOTIDE SEQUENCE [LARGE SCALE GENOMIC DNA]</scope>
    <source>
        <strain evidence="2 3">SBR_G</strain>
    </source>
</reference>